<keyword evidence="8" id="KW-0819">tRNA processing</keyword>
<evidence type="ECO:0000256" key="6">
    <source>
        <dbReference type="ARBA" id="ARBA00022552"/>
    </source>
</evidence>
<evidence type="ECO:0000313" key="17">
    <source>
        <dbReference type="EMBL" id="SFM75383.1"/>
    </source>
</evidence>
<evidence type="ECO:0000256" key="4">
    <source>
        <dbReference type="ARBA" id="ARBA00017719"/>
    </source>
</evidence>
<dbReference type="PANTHER" id="PTHR30001">
    <property type="entry name" value="RIBONUCLEASE"/>
    <property type="match status" value="1"/>
</dbReference>
<feature type="domain" description="S1 motif" evidence="16">
    <location>
        <begin position="37"/>
        <end position="144"/>
    </location>
</feature>
<evidence type="ECO:0000256" key="9">
    <source>
        <dbReference type="ARBA" id="ARBA00022722"/>
    </source>
</evidence>
<keyword evidence="7" id="KW-0820">tRNA-binding</keyword>
<keyword evidence="12" id="KW-0255">Endonuclease</keyword>
<keyword evidence="11" id="KW-0699">rRNA-binding</keyword>
<dbReference type="RefSeq" id="WP_093394521.1">
    <property type="nucleotide sequence ID" value="NZ_FOUU01000003.1"/>
</dbReference>
<evidence type="ECO:0000256" key="10">
    <source>
        <dbReference type="ARBA" id="ARBA00022723"/>
    </source>
</evidence>
<dbReference type="InterPro" id="IPR048583">
    <property type="entry name" value="RNase_E_G_thioredoxin-like"/>
</dbReference>
<keyword evidence="10" id="KW-0479">Metal-binding</keyword>
<gene>
    <name evidence="17" type="ORF">SAMN05660836_01385</name>
</gene>
<dbReference type="Pfam" id="PF10150">
    <property type="entry name" value="RNase_E_G"/>
    <property type="match status" value="1"/>
</dbReference>
<dbReference type="PANTHER" id="PTHR30001:SF0">
    <property type="entry name" value="RIBONUCLEASE G"/>
    <property type="match status" value="1"/>
</dbReference>
<dbReference type="GO" id="GO:0006364">
    <property type="term" value="P:rRNA processing"/>
    <property type="evidence" value="ECO:0007669"/>
    <property type="project" value="UniProtKB-KW"/>
</dbReference>
<evidence type="ECO:0000256" key="11">
    <source>
        <dbReference type="ARBA" id="ARBA00022730"/>
    </source>
</evidence>
<protein>
    <recommendedName>
        <fullName evidence="4">Ribonuclease G</fullName>
    </recommendedName>
</protein>
<dbReference type="STRING" id="39841.SAMN05660836_01385"/>
<dbReference type="GO" id="GO:0000049">
    <property type="term" value="F:tRNA binding"/>
    <property type="evidence" value="ECO:0007669"/>
    <property type="project" value="UniProtKB-KW"/>
</dbReference>
<dbReference type="AlphaFoldDB" id="A0A1I4TFI4"/>
<dbReference type="GO" id="GO:0004519">
    <property type="term" value="F:endonuclease activity"/>
    <property type="evidence" value="ECO:0007669"/>
    <property type="project" value="UniProtKB-KW"/>
</dbReference>
<evidence type="ECO:0000256" key="12">
    <source>
        <dbReference type="ARBA" id="ARBA00022759"/>
    </source>
</evidence>
<keyword evidence="13" id="KW-0378">Hydrolase</keyword>
<evidence type="ECO:0000256" key="15">
    <source>
        <dbReference type="ARBA" id="ARBA00022884"/>
    </source>
</evidence>
<evidence type="ECO:0000256" key="3">
    <source>
        <dbReference type="ARBA" id="ARBA00005663"/>
    </source>
</evidence>
<comment type="similarity">
    <text evidence="3">Belongs to the RNase E/G family. RNase G subfamily.</text>
</comment>
<keyword evidence="18" id="KW-1185">Reference proteome</keyword>
<dbReference type="InterPro" id="IPR003029">
    <property type="entry name" value="S1_domain"/>
</dbReference>
<dbReference type="SMART" id="SM00316">
    <property type="entry name" value="S1"/>
    <property type="match status" value="1"/>
</dbReference>
<evidence type="ECO:0000256" key="13">
    <source>
        <dbReference type="ARBA" id="ARBA00022801"/>
    </source>
</evidence>
<dbReference type="GO" id="GO:0019843">
    <property type="term" value="F:rRNA binding"/>
    <property type="evidence" value="ECO:0007669"/>
    <property type="project" value="UniProtKB-KW"/>
</dbReference>
<keyword evidence="15" id="KW-0694">RNA-binding</keyword>
<dbReference type="EMBL" id="FOUU01000003">
    <property type="protein sequence ID" value="SFM75383.1"/>
    <property type="molecule type" value="Genomic_DNA"/>
</dbReference>
<dbReference type="Gene3D" id="2.40.50.140">
    <property type="entry name" value="Nucleic acid-binding proteins"/>
    <property type="match status" value="1"/>
</dbReference>
<proteinExistence type="inferred from homology"/>
<comment type="cofactor">
    <cofactor evidence="1">
        <name>Mg(2+)</name>
        <dbReference type="ChEBI" id="CHEBI:18420"/>
    </cofactor>
</comment>
<dbReference type="OrthoDB" id="9804278at2"/>
<dbReference type="Pfam" id="PF20833">
    <property type="entry name" value="RNase_E_G_Thio"/>
    <property type="match status" value="1"/>
</dbReference>
<dbReference type="Proteomes" id="UP000199611">
    <property type="component" value="Unassembled WGS sequence"/>
</dbReference>
<dbReference type="GO" id="GO:0016787">
    <property type="term" value="F:hydrolase activity"/>
    <property type="evidence" value="ECO:0007669"/>
    <property type="project" value="UniProtKB-KW"/>
</dbReference>
<keyword evidence="5" id="KW-0963">Cytoplasm</keyword>
<accession>A0A1I4TFI4</accession>
<dbReference type="Gene3D" id="3.40.1260.20">
    <property type="entry name" value="Ribonuclease E, catalytic domain"/>
    <property type="match status" value="1"/>
</dbReference>
<reference evidence="17 18" key="1">
    <citation type="submission" date="2016-10" db="EMBL/GenBank/DDBJ databases">
        <authorList>
            <person name="de Groot N.N."/>
        </authorList>
    </citation>
    <scope>NUCLEOTIDE SEQUENCE [LARGE SCALE GENOMIC DNA]</scope>
    <source>
        <strain evidence="17 18">DSM 9990</strain>
    </source>
</reference>
<evidence type="ECO:0000256" key="8">
    <source>
        <dbReference type="ARBA" id="ARBA00022694"/>
    </source>
</evidence>
<evidence type="ECO:0000259" key="16">
    <source>
        <dbReference type="SMART" id="SM00316"/>
    </source>
</evidence>
<evidence type="ECO:0000256" key="1">
    <source>
        <dbReference type="ARBA" id="ARBA00001946"/>
    </source>
</evidence>
<name>A0A1I4TFI4_9BACT</name>
<organism evidence="17 18">
    <name type="scientific">Thermodesulforhabdus norvegica</name>
    <dbReference type="NCBI Taxonomy" id="39841"/>
    <lineage>
        <taxon>Bacteria</taxon>
        <taxon>Pseudomonadati</taxon>
        <taxon>Thermodesulfobacteriota</taxon>
        <taxon>Syntrophobacteria</taxon>
        <taxon>Syntrophobacterales</taxon>
        <taxon>Thermodesulforhabdaceae</taxon>
        <taxon>Thermodesulforhabdus</taxon>
    </lineage>
</organism>
<evidence type="ECO:0000256" key="14">
    <source>
        <dbReference type="ARBA" id="ARBA00022842"/>
    </source>
</evidence>
<dbReference type="GO" id="GO:0046872">
    <property type="term" value="F:metal ion binding"/>
    <property type="evidence" value="ECO:0007669"/>
    <property type="project" value="UniProtKB-KW"/>
</dbReference>
<dbReference type="GO" id="GO:0005737">
    <property type="term" value="C:cytoplasm"/>
    <property type="evidence" value="ECO:0007669"/>
    <property type="project" value="UniProtKB-SubCell"/>
</dbReference>
<evidence type="ECO:0000313" key="18">
    <source>
        <dbReference type="Proteomes" id="UP000199611"/>
    </source>
</evidence>
<keyword evidence="9" id="KW-0540">Nuclease</keyword>
<keyword evidence="14" id="KW-0460">Magnesium</keyword>
<evidence type="ECO:0000256" key="5">
    <source>
        <dbReference type="ARBA" id="ARBA00022490"/>
    </source>
</evidence>
<dbReference type="GO" id="GO:0008033">
    <property type="term" value="P:tRNA processing"/>
    <property type="evidence" value="ECO:0007669"/>
    <property type="project" value="UniProtKB-KW"/>
</dbReference>
<dbReference type="CDD" id="cd04453">
    <property type="entry name" value="S1_RNase_E"/>
    <property type="match status" value="1"/>
</dbReference>
<evidence type="ECO:0000256" key="7">
    <source>
        <dbReference type="ARBA" id="ARBA00022555"/>
    </source>
</evidence>
<evidence type="ECO:0000256" key="2">
    <source>
        <dbReference type="ARBA" id="ARBA00004496"/>
    </source>
</evidence>
<dbReference type="SUPFAM" id="SSF50249">
    <property type="entry name" value="Nucleic acid-binding proteins"/>
    <property type="match status" value="1"/>
</dbReference>
<comment type="subcellular location">
    <subcellularLocation>
        <location evidence="2">Cytoplasm</location>
    </subcellularLocation>
</comment>
<dbReference type="InterPro" id="IPR004659">
    <property type="entry name" value="RNase_E/G"/>
</dbReference>
<dbReference type="InterPro" id="IPR019307">
    <property type="entry name" value="RNA-bd_AU-1/RNase_E/G"/>
</dbReference>
<keyword evidence="6" id="KW-0698">rRNA processing</keyword>
<dbReference type="GO" id="GO:0004540">
    <property type="term" value="F:RNA nuclease activity"/>
    <property type="evidence" value="ECO:0007669"/>
    <property type="project" value="InterPro"/>
</dbReference>
<dbReference type="InterPro" id="IPR012340">
    <property type="entry name" value="NA-bd_OB-fold"/>
</dbReference>
<sequence length="523" mass="59758">MPCELIINAASYETRVALVEDGHVAEFYIERRSDKTIVGNIYKGRVVKILPGMQSAFVDIGLPKAAFLYVGDVCFTPDEVFMDAFVDEMENGVDKDEGVSLETGFDRERPSCVPIEDRLREGQEILVQISKEPLGNKGARVTTHLTIPGRHLVLMPMVRHVGVSRRIEDETERENLREMVRSMKPPEYGFIVRTAAEGADREKLKAEMEFLLKLWEGIQKRAAASPVPSLVHRELDIVLRAVRDLFTREVERVVVDSEREYNRIIRFVDSFMPSLKYSVELYNGSRPIFEAYGIDVEIQRALNKKVWLKSGGYIVIETTEALTAIDVNTGRYVGKRNFDETILKTNLEAVKEIAYQLRLRNIGGIIIIDFIDMEKGADRERVFQALVEAVKKDRSKTKVLRMSDFGLVEMTRKRTRESLARLLQEPCPYCDGTGYVKSRQTVCHEILRALERERKELLGRKVLIRAHPDVVALFYDDERQAFEEAEEALMGRIYLKGEPDFHVEQYTIEPLDASTKEGGLSEA</sequence>
<dbReference type="NCBIfam" id="TIGR00757">
    <property type="entry name" value="RNaseEG"/>
    <property type="match status" value="1"/>
</dbReference>